<dbReference type="EMBL" id="AP019620">
    <property type="protein sequence ID" value="BBJ41586.1"/>
    <property type="molecule type" value="Genomic_DNA"/>
</dbReference>
<evidence type="ECO:0000256" key="1">
    <source>
        <dbReference type="SAM" id="MobiDB-lite"/>
    </source>
</evidence>
<evidence type="ECO:0000313" key="2">
    <source>
        <dbReference type="EMBL" id="BBJ41586.1"/>
    </source>
</evidence>
<organism evidence="2 3">
    <name type="scientific">Streptomyces antimycoticus</name>
    <dbReference type="NCBI Taxonomy" id="68175"/>
    <lineage>
        <taxon>Bacteria</taxon>
        <taxon>Bacillati</taxon>
        <taxon>Actinomycetota</taxon>
        <taxon>Actinomycetes</taxon>
        <taxon>Kitasatosporales</taxon>
        <taxon>Streptomycetaceae</taxon>
        <taxon>Streptomyces</taxon>
        <taxon>Streptomyces violaceusniger group</taxon>
    </lineage>
</organism>
<sequence>MREDDDGQIAAGRGGGHADLEILPAARAGRTTGFADTTVVGAPSICCAFVVFASGVDVGMGMGVPSVRILRAGGSGARGGPWRRGAGRGGSEEGWSHPAASTPGIDDRVLLFGPVERARAGDGLVVRPPVCHHD</sequence>
<proteinExistence type="predicted"/>
<evidence type="ECO:0000313" key="3">
    <source>
        <dbReference type="Proteomes" id="UP000463951"/>
    </source>
</evidence>
<name>A0A499UZ80_9ACTN</name>
<gene>
    <name evidence="2" type="ORF">SSPO_043040</name>
</gene>
<feature type="region of interest" description="Disordered" evidence="1">
    <location>
        <begin position="73"/>
        <end position="102"/>
    </location>
</feature>
<dbReference type="Proteomes" id="UP000463951">
    <property type="component" value="Chromosome"/>
</dbReference>
<reference evidence="2 3" key="1">
    <citation type="journal article" date="2020" name="Int. J. Syst. Evol. Microbiol.">
        <title>Reclassification of Streptomyces castelarensis and Streptomyces sporoclivatus as later heterotypic synonyms of Streptomyces antimycoticus.</title>
        <authorList>
            <person name="Komaki H."/>
            <person name="Tamura T."/>
        </authorList>
    </citation>
    <scope>NUCLEOTIDE SEQUENCE [LARGE SCALE GENOMIC DNA]</scope>
    <source>
        <strain evidence="2 3">NBRC 100767</strain>
    </source>
</reference>
<protein>
    <submittedName>
        <fullName evidence="2">Uncharacterized protein</fullName>
    </submittedName>
</protein>
<accession>A0A499UZ80</accession>
<dbReference type="AlphaFoldDB" id="A0A499UZ80"/>